<evidence type="ECO:0000313" key="3">
    <source>
        <dbReference type="EMBL" id="MFD2789641.1"/>
    </source>
</evidence>
<keyword evidence="4" id="KW-1185">Reference proteome</keyword>
<dbReference type="InterPro" id="IPR011933">
    <property type="entry name" value="Double_TM_dom"/>
</dbReference>
<dbReference type="PANTHER" id="PTHR37464:SF1">
    <property type="entry name" value="BLL2463 PROTEIN"/>
    <property type="match status" value="1"/>
</dbReference>
<feature type="transmembrane region" description="Helical" evidence="1">
    <location>
        <begin position="409"/>
        <end position="426"/>
    </location>
</feature>
<organism evidence="3 4">
    <name type="scientific">Arenibacter antarcticus</name>
    <dbReference type="NCBI Taxonomy" id="2040469"/>
    <lineage>
        <taxon>Bacteria</taxon>
        <taxon>Pseudomonadati</taxon>
        <taxon>Bacteroidota</taxon>
        <taxon>Flavobacteriia</taxon>
        <taxon>Flavobacteriales</taxon>
        <taxon>Flavobacteriaceae</taxon>
        <taxon>Arenibacter</taxon>
    </lineage>
</organism>
<dbReference type="Pfam" id="PF07584">
    <property type="entry name" value="BatA"/>
    <property type="match status" value="1"/>
</dbReference>
<feature type="transmembrane region" description="Helical" evidence="1">
    <location>
        <begin position="56"/>
        <end position="74"/>
    </location>
</feature>
<keyword evidence="1" id="KW-1133">Transmembrane helix</keyword>
<keyword evidence="1" id="KW-0472">Membrane</keyword>
<evidence type="ECO:0000313" key="4">
    <source>
        <dbReference type="Proteomes" id="UP001597532"/>
    </source>
</evidence>
<dbReference type="PANTHER" id="PTHR37464">
    <property type="entry name" value="BLL2463 PROTEIN"/>
    <property type="match status" value="1"/>
</dbReference>
<dbReference type="InterPro" id="IPR024163">
    <property type="entry name" value="Aerotolerance_reg_N"/>
</dbReference>
<feature type="transmembrane region" description="Helical" evidence="1">
    <location>
        <begin position="6"/>
        <end position="24"/>
    </location>
</feature>
<sequence>MNFGNPTFLWTFLGLLIPIAIHLWNRKKLKVIKIGSIKLLEALPQRHTSSINLNEWALLILRMLIMVLLTLIISEPTFKKSTIKEPITYIVEPSLFNNVGVKAILDTITQGEIRLLLKGLPLKEGDNCAEGLAHTPNYWQLAKEMESLATDSIVVFSTGSRKWVKGMRPIVGANINWTVLNPTNQVSGDVEARVNQDSVTILTAMGTAMQLAFKKETFSVNNKNIEINETRDSMQIFGGLNVRQVPLQLDTPLKILIVYNDSLISEMTYIKYAYRALSKFLRRDIIVEEARENEALDTTGLHTLVWLSKAPVLPVNVPQLVYRPDGMANTLIVNGKRNNVYHLTEPLNSENILQKGIMESLLNMLNLRKDLFNKIEPYDIRGMEKRELEPIITNLESDIVFYRTENISLWLWPFLIVLLVGERILAKYRRQ</sequence>
<dbReference type="Proteomes" id="UP001597532">
    <property type="component" value="Unassembled WGS sequence"/>
</dbReference>
<dbReference type="RefSeq" id="WP_251807930.1">
    <property type="nucleotide sequence ID" value="NZ_CP166679.1"/>
</dbReference>
<dbReference type="NCBIfam" id="TIGR02226">
    <property type="entry name" value="two_anch"/>
    <property type="match status" value="1"/>
</dbReference>
<keyword evidence="1" id="KW-0812">Transmembrane</keyword>
<dbReference type="EMBL" id="JBHUOK010000029">
    <property type="protein sequence ID" value="MFD2789641.1"/>
    <property type="molecule type" value="Genomic_DNA"/>
</dbReference>
<evidence type="ECO:0000259" key="2">
    <source>
        <dbReference type="Pfam" id="PF07584"/>
    </source>
</evidence>
<proteinExistence type="predicted"/>
<evidence type="ECO:0000256" key="1">
    <source>
        <dbReference type="SAM" id="Phobius"/>
    </source>
</evidence>
<accession>A0ABW5VHI7</accession>
<reference evidence="4" key="1">
    <citation type="journal article" date="2019" name="Int. J. Syst. Evol. Microbiol.">
        <title>The Global Catalogue of Microorganisms (GCM) 10K type strain sequencing project: providing services to taxonomists for standard genome sequencing and annotation.</title>
        <authorList>
            <consortium name="The Broad Institute Genomics Platform"/>
            <consortium name="The Broad Institute Genome Sequencing Center for Infectious Disease"/>
            <person name="Wu L."/>
            <person name="Ma J."/>
        </authorList>
    </citation>
    <scope>NUCLEOTIDE SEQUENCE [LARGE SCALE GENOMIC DNA]</scope>
    <source>
        <strain evidence="4">KCTC 52924</strain>
    </source>
</reference>
<name>A0ABW5VHI7_9FLAO</name>
<protein>
    <submittedName>
        <fullName evidence="3">BatA domain-containing protein</fullName>
    </submittedName>
</protein>
<comment type="caution">
    <text evidence="3">The sequence shown here is derived from an EMBL/GenBank/DDBJ whole genome shotgun (WGS) entry which is preliminary data.</text>
</comment>
<gene>
    <name evidence="3" type="ORF">ACFS1K_07710</name>
</gene>
<feature type="domain" description="Aerotolerance regulator N-terminal" evidence="2">
    <location>
        <begin position="1"/>
        <end position="76"/>
    </location>
</feature>